<evidence type="ECO:0000256" key="1">
    <source>
        <dbReference type="SAM" id="Phobius"/>
    </source>
</evidence>
<feature type="transmembrane region" description="Helical" evidence="1">
    <location>
        <begin position="82"/>
        <end position="102"/>
    </location>
</feature>
<keyword evidence="1" id="KW-0472">Membrane</keyword>
<dbReference type="EMBL" id="RDSR01000006">
    <property type="protein sequence ID" value="RNE63958.1"/>
    <property type="molecule type" value="Genomic_DNA"/>
</dbReference>
<evidence type="ECO:0008006" key="4">
    <source>
        <dbReference type="Google" id="ProtNLM"/>
    </source>
</evidence>
<keyword evidence="3" id="KW-1185">Reference proteome</keyword>
<feature type="transmembrane region" description="Helical" evidence="1">
    <location>
        <begin position="41"/>
        <end position="70"/>
    </location>
</feature>
<dbReference type="Proteomes" id="UP000279859">
    <property type="component" value="Unassembled WGS sequence"/>
</dbReference>
<comment type="caution">
    <text evidence="2">The sequence shown here is derived from an EMBL/GenBank/DDBJ whole genome shotgun (WGS) entry which is preliminary data.</text>
</comment>
<evidence type="ECO:0000313" key="3">
    <source>
        <dbReference type="Proteomes" id="UP000279859"/>
    </source>
</evidence>
<sequence length="113" mass="12044">MPGELPYESTVTAPTRWVPHVYTEGELRAVTNRRALATASVVFGLLGLAGSVFGVWGAPLSAIAVVLALIARATQRWAWLRWGAGLATGVTGLLLAAGWVYFTTAVVPRLWVP</sequence>
<protein>
    <recommendedName>
        <fullName evidence="4">DUF4190 domain-containing protein</fullName>
    </recommendedName>
</protein>
<dbReference type="AlphaFoldDB" id="A0A3M8LHJ9"/>
<name>A0A3M8LHJ9_9MICO</name>
<organism evidence="2 3">
    <name type="scientific">Cryobacterium tepidiphilum</name>
    <dbReference type="NCBI Taxonomy" id="2486026"/>
    <lineage>
        <taxon>Bacteria</taxon>
        <taxon>Bacillati</taxon>
        <taxon>Actinomycetota</taxon>
        <taxon>Actinomycetes</taxon>
        <taxon>Micrococcales</taxon>
        <taxon>Microbacteriaceae</taxon>
        <taxon>Cryobacterium</taxon>
    </lineage>
</organism>
<evidence type="ECO:0000313" key="2">
    <source>
        <dbReference type="EMBL" id="RNE63958.1"/>
    </source>
</evidence>
<reference evidence="2 3" key="1">
    <citation type="submission" date="2018-11" db="EMBL/GenBank/DDBJ databases">
        <title>Cryobacterium sp. nov., isolated from rhizosphere soil of lettuce.</title>
        <authorList>
            <person name="Wang Y."/>
        </authorList>
    </citation>
    <scope>NUCLEOTIDE SEQUENCE [LARGE SCALE GENOMIC DNA]</scope>
    <source>
        <strain evidence="2 3">NEAU-85</strain>
    </source>
</reference>
<proteinExistence type="predicted"/>
<gene>
    <name evidence="2" type="ORF">EEJ31_05165</name>
</gene>
<accession>A0A3M8LHJ9</accession>
<keyword evidence="1" id="KW-0812">Transmembrane</keyword>
<keyword evidence="1" id="KW-1133">Transmembrane helix</keyword>